<dbReference type="CDD" id="cd00959">
    <property type="entry name" value="DeoC"/>
    <property type="match status" value="1"/>
</dbReference>
<reference evidence="8" key="1">
    <citation type="submission" date="2020-08" db="EMBL/GenBank/DDBJ databases">
        <title>Genome public.</title>
        <authorList>
            <person name="Liu C."/>
            <person name="Sun Q."/>
        </authorList>
    </citation>
    <scope>NUCLEOTIDE SEQUENCE</scope>
    <source>
        <strain evidence="8">BX21</strain>
    </source>
</reference>
<feature type="active site" description="Proton donor/acceptor" evidence="7">
    <location>
        <position position="92"/>
    </location>
</feature>
<comment type="catalytic activity">
    <reaction evidence="5 7">
        <text>2-deoxy-D-ribose 5-phosphate = D-glyceraldehyde 3-phosphate + acetaldehyde</text>
        <dbReference type="Rhea" id="RHEA:12821"/>
        <dbReference type="ChEBI" id="CHEBI:15343"/>
        <dbReference type="ChEBI" id="CHEBI:59776"/>
        <dbReference type="ChEBI" id="CHEBI:62877"/>
        <dbReference type="EC" id="4.1.2.4"/>
    </reaction>
</comment>
<evidence type="ECO:0000256" key="5">
    <source>
        <dbReference type="ARBA" id="ARBA00048791"/>
    </source>
</evidence>
<gene>
    <name evidence="7 8" type="primary">deoC</name>
    <name evidence="8" type="ORF">H8707_12130</name>
</gene>
<dbReference type="NCBIfam" id="TIGR00126">
    <property type="entry name" value="deoC"/>
    <property type="match status" value="1"/>
</dbReference>
<name>A0A926EWS3_9FIRM</name>
<evidence type="ECO:0000313" key="8">
    <source>
        <dbReference type="EMBL" id="MBC8588962.1"/>
    </source>
</evidence>
<dbReference type="PANTHER" id="PTHR10889">
    <property type="entry name" value="DEOXYRIBOSE-PHOSPHATE ALDOLASE"/>
    <property type="match status" value="1"/>
</dbReference>
<dbReference type="GO" id="GO:0006018">
    <property type="term" value="P:2-deoxyribose 1-phosphate catabolic process"/>
    <property type="evidence" value="ECO:0007669"/>
    <property type="project" value="UniProtKB-UniRule"/>
</dbReference>
<dbReference type="Gene3D" id="3.20.20.70">
    <property type="entry name" value="Aldolase class I"/>
    <property type="match status" value="1"/>
</dbReference>
<evidence type="ECO:0000256" key="1">
    <source>
        <dbReference type="ARBA" id="ARBA00010936"/>
    </source>
</evidence>
<dbReference type="Pfam" id="PF01791">
    <property type="entry name" value="DeoC"/>
    <property type="match status" value="1"/>
</dbReference>
<dbReference type="GO" id="GO:0004139">
    <property type="term" value="F:deoxyribose-phosphate aldolase activity"/>
    <property type="evidence" value="ECO:0007669"/>
    <property type="project" value="UniProtKB-UniRule"/>
</dbReference>
<evidence type="ECO:0000313" key="9">
    <source>
        <dbReference type="Proteomes" id="UP000601171"/>
    </source>
</evidence>
<comment type="subcellular location">
    <subcellularLocation>
        <location evidence="7">Cytoplasm</location>
    </subcellularLocation>
</comment>
<sequence>MKKQVLAKFIDQTNLKPGQTEQYITEFCKEADEAGFASVCILPTLVETATSVLKNTNTKVCTVISFPLGMDVPEVKICATKEAIEKGAEEIDLVLNVCALKSGLYNIVNQELFGVSQLCHDNGVLLKLIIETPLLNEEQIIKACELAEANQVDIVKTSTGFSAMLPRSTSVEDVKLIRKHIKPTTGLKAAGGIRITADALKMIEAGATRIGASSGKEIVAGLDE</sequence>
<protein>
    <recommendedName>
        <fullName evidence="7">Deoxyribose-phosphate aldolase</fullName>
        <shortName evidence="7">DERA</shortName>
        <ecNumber evidence="7">4.1.2.4</ecNumber>
    </recommendedName>
    <alternativeName>
        <fullName evidence="7">2-deoxy-D-ribose 5-phosphate aldolase</fullName>
    </alternativeName>
    <alternativeName>
        <fullName evidence="7">Phosphodeoxyriboaldolase</fullName>
        <shortName evidence="7">Deoxyriboaldolase</shortName>
    </alternativeName>
</protein>
<keyword evidence="2 7" id="KW-0963">Cytoplasm</keyword>
<dbReference type="FunFam" id="3.20.20.70:FF:000044">
    <property type="entry name" value="Deoxyribose-phosphate aldolase"/>
    <property type="match status" value="1"/>
</dbReference>
<dbReference type="GO" id="GO:0016052">
    <property type="term" value="P:carbohydrate catabolic process"/>
    <property type="evidence" value="ECO:0007669"/>
    <property type="project" value="TreeGrafter"/>
</dbReference>
<feature type="active site" description="Proton donor/acceptor" evidence="7">
    <location>
        <position position="188"/>
    </location>
</feature>
<dbReference type="InterPro" id="IPR011343">
    <property type="entry name" value="DeoC"/>
</dbReference>
<proteinExistence type="inferred from homology"/>
<dbReference type="GO" id="GO:0009264">
    <property type="term" value="P:deoxyribonucleotide catabolic process"/>
    <property type="evidence" value="ECO:0007669"/>
    <property type="project" value="UniProtKB-UniRule"/>
</dbReference>
<keyword evidence="9" id="KW-1185">Reference proteome</keyword>
<comment type="pathway">
    <text evidence="7">Carbohydrate degradation; 2-deoxy-D-ribose 1-phosphate degradation; D-glyceraldehyde 3-phosphate and acetaldehyde from 2-deoxy-alpha-D-ribose 1-phosphate: step 2/2.</text>
</comment>
<dbReference type="InterPro" id="IPR002915">
    <property type="entry name" value="DeoC/FbaB/LacD_aldolase"/>
</dbReference>
<dbReference type="PANTHER" id="PTHR10889:SF1">
    <property type="entry name" value="DEOXYRIBOSE-PHOSPHATE ALDOLASE"/>
    <property type="match status" value="1"/>
</dbReference>
<dbReference type="SUPFAM" id="SSF51569">
    <property type="entry name" value="Aldolase"/>
    <property type="match status" value="1"/>
</dbReference>
<dbReference type="GO" id="GO:0005737">
    <property type="term" value="C:cytoplasm"/>
    <property type="evidence" value="ECO:0007669"/>
    <property type="project" value="UniProtKB-SubCell"/>
</dbReference>
<dbReference type="RefSeq" id="WP_262430422.1">
    <property type="nucleotide sequence ID" value="NZ_JACRTG010000029.1"/>
</dbReference>
<feature type="active site" description="Schiff-base intermediate with acetaldehyde" evidence="7">
    <location>
        <position position="156"/>
    </location>
</feature>
<dbReference type="SMART" id="SM01133">
    <property type="entry name" value="DeoC"/>
    <property type="match status" value="1"/>
</dbReference>
<dbReference type="EMBL" id="JACRTG010000029">
    <property type="protein sequence ID" value="MBC8588962.1"/>
    <property type="molecule type" value="Genomic_DNA"/>
</dbReference>
<dbReference type="PIRSF" id="PIRSF001357">
    <property type="entry name" value="DeoC"/>
    <property type="match status" value="1"/>
</dbReference>
<evidence type="ECO:0000256" key="2">
    <source>
        <dbReference type="ARBA" id="ARBA00022490"/>
    </source>
</evidence>
<evidence type="ECO:0000256" key="3">
    <source>
        <dbReference type="ARBA" id="ARBA00023239"/>
    </source>
</evidence>
<comment type="caution">
    <text evidence="8">The sequence shown here is derived from an EMBL/GenBank/DDBJ whole genome shotgun (WGS) entry which is preliminary data.</text>
</comment>
<organism evidence="8 9">
    <name type="scientific">Paratissierella segnis</name>
    <dbReference type="NCBI Taxonomy" id="2763679"/>
    <lineage>
        <taxon>Bacteria</taxon>
        <taxon>Bacillati</taxon>
        <taxon>Bacillota</taxon>
        <taxon>Tissierellia</taxon>
        <taxon>Tissierellales</taxon>
        <taxon>Tissierellaceae</taxon>
        <taxon>Paratissierella</taxon>
    </lineage>
</organism>
<dbReference type="EC" id="4.1.2.4" evidence="7"/>
<dbReference type="Proteomes" id="UP000601171">
    <property type="component" value="Unassembled WGS sequence"/>
</dbReference>
<evidence type="ECO:0000256" key="6">
    <source>
        <dbReference type="ARBA" id="ARBA00056337"/>
    </source>
</evidence>
<dbReference type="HAMAP" id="MF_00114">
    <property type="entry name" value="DeoC_type1"/>
    <property type="match status" value="1"/>
</dbReference>
<evidence type="ECO:0000256" key="7">
    <source>
        <dbReference type="HAMAP-Rule" id="MF_00114"/>
    </source>
</evidence>
<dbReference type="InterPro" id="IPR028581">
    <property type="entry name" value="DeoC_typeI"/>
</dbReference>
<dbReference type="InterPro" id="IPR013785">
    <property type="entry name" value="Aldolase_TIM"/>
</dbReference>
<accession>A0A926EWS3</accession>
<dbReference type="AlphaFoldDB" id="A0A926EWS3"/>
<evidence type="ECO:0000256" key="4">
    <source>
        <dbReference type="ARBA" id="ARBA00023270"/>
    </source>
</evidence>
<comment type="function">
    <text evidence="6 7">Catalyzes a reversible aldol reaction between acetaldehyde and D-glyceraldehyde 3-phosphate to generate 2-deoxy-D-ribose 5-phosphate.</text>
</comment>
<keyword evidence="3 7" id="KW-0456">Lyase</keyword>
<comment type="similarity">
    <text evidence="1 7">Belongs to the DeoC/FbaB aldolase family. DeoC type 1 subfamily.</text>
</comment>
<keyword evidence="4 7" id="KW-0704">Schiff base</keyword>